<keyword evidence="1" id="KW-1133">Transmembrane helix</keyword>
<keyword evidence="1" id="KW-0812">Transmembrane</keyword>
<evidence type="ECO:0000313" key="3">
    <source>
        <dbReference type="Proteomes" id="UP001149719"/>
    </source>
</evidence>
<dbReference type="PROSITE" id="PS51257">
    <property type="entry name" value="PROKAR_LIPOPROTEIN"/>
    <property type="match status" value="1"/>
</dbReference>
<organism evidence="2 3">
    <name type="scientific">Marinomonas phaeophyticola</name>
    <dbReference type="NCBI Taxonomy" id="3004091"/>
    <lineage>
        <taxon>Bacteria</taxon>
        <taxon>Pseudomonadati</taxon>
        <taxon>Pseudomonadota</taxon>
        <taxon>Gammaproteobacteria</taxon>
        <taxon>Oceanospirillales</taxon>
        <taxon>Oceanospirillaceae</taxon>
        <taxon>Marinomonas</taxon>
    </lineage>
</organism>
<feature type="transmembrane region" description="Helical" evidence="1">
    <location>
        <begin position="261"/>
        <end position="279"/>
    </location>
</feature>
<feature type="transmembrane region" description="Helical" evidence="1">
    <location>
        <begin position="305"/>
        <end position="326"/>
    </location>
</feature>
<feature type="transmembrane region" description="Helical" evidence="1">
    <location>
        <begin position="128"/>
        <end position="150"/>
    </location>
</feature>
<feature type="transmembrane region" description="Helical" evidence="1">
    <location>
        <begin position="332"/>
        <end position="356"/>
    </location>
</feature>
<keyword evidence="1" id="KW-0472">Membrane</keyword>
<comment type="caution">
    <text evidence="2">The sequence shown here is derived from an EMBL/GenBank/DDBJ whole genome shotgun (WGS) entry which is preliminary data.</text>
</comment>
<feature type="transmembrane region" description="Helical" evidence="1">
    <location>
        <begin position="66"/>
        <end position="83"/>
    </location>
</feature>
<feature type="transmembrane region" description="Helical" evidence="1">
    <location>
        <begin position="419"/>
        <end position="438"/>
    </location>
</feature>
<protein>
    <submittedName>
        <fullName evidence="2">Uncharacterized protein</fullName>
    </submittedName>
</protein>
<reference evidence="2" key="1">
    <citation type="submission" date="2022-12" db="EMBL/GenBank/DDBJ databases">
        <title>Marinomonas 15G1-11 sp. nov, isolated from marine algae.</title>
        <authorList>
            <person name="Butt M."/>
            <person name="Choi D.G."/>
            <person name="Kim J.M."/>
            <person name="Lee J.K."/>
            <person name="Baek J.H."/>
            <person name="Jeon C.O."/>
        </authorList>
    </citation>
    <scope>NUCLEOTIDE SEQUENCE</scope>
    <source>
        <strain evidence="2">15G1-11</strain>
    </source>
</reference>
<evidence type="ECO:0000256" key="1">
    <source>
        <dbReference type="SAM" id="Phobius"/>
    </source>
</evidence>
<name>A0ABT4JTB0_9GAMM</name>
<feature type="transmembrane region" description="Helical" evidence="1">
    <location>
        <begin position="231"/>
        <end position="255"/>
    </location>
</feature>
<evidence type="ECO:0000313" key="2">
    <source>
        <dbReference type="EMBL" id="MCZ2721486.1"/>
    </source>
</evidence>
<dbReference type="Proteomes" id="UP001149719">
    <property type="component" value="Unassembled WGS sequence"/>
</dbReference>
<feature type="transmembrane region" description="Helical" evidence="1">
    <location>
        <begin position="197"/>
        <end position="219"/>
    </location>
</feature>
<gene>
    <name evidence="2" type="ORF">O1D97_07415</name>
</gene>
<feature type="transmembrane region" description="Helical" evidence="1">
    <location>
        <begin position="37"/>
        <end position="54"/>
    </location>
</feature>
<dbReference type="EMBL" id="JAPUBN010000013">
    <property type="protein sequence ID" value="MCZ2721486.1"/>
    <property type="molecule type" value="Genomic_DNA"/>
</dbReference>
<feature type="transmembrane region" description="Helical" evidence="1">
    <location>
        <begin position="171"/>
        <end position="191"/>
    </location>
</feature>
<feature type="transmembrane region" description="Helical" evidence="1">
    <location>
        <begin position="12"/>
        <end position="31"/>
    </location>
</feature>
<accession>A0ABT4JTB0</accession>
<feature type="transmembrane region" description="Helical" evidence="1">
    <location>
        <begin position="377"/>
        <end position="399"/>
    </location>
</feature>
<sequence length="439" mass="47614">MFSKKHHSPFSIHTFSGYGVVAGCGLFLLSLIPYFEWLYGFSALCYWGVFIVSWKRLNQRNKSQIRLLIGAGGVALIYHLYLAESIDLSSLLEGNLGIVAMLTGVSLLALLPDTAKQSPPVLGIKGALYTWLSVHLLGAVINMSATFFVGDKLQRPTGKMTMPQYSMLVRALTSAGLWSPFFASVAVALSIAPDAEFHNLAMIGIPMAICSCLLSLWELKRRDHLASFSGFPIAVNSLFFPVMLALLVIVFHYFIMTQTPILSIVTLLSPLSVVIYLTLKTGGNHTRSRIRDHIHIRLPNMANEIALFLSAGFLSKAISLALMSTFGNEWSLFTSFGFSEALICFIGICGISLLGLHPIVGISLMSSFVPAGSADNTLLAFVSLSSWAVGTAISPLSGINLSISGKYGVDNFQLARSNWRYGGMMAVVVAFGMMGLVLF</sequence>
<keyword evidence="3" id="KW-1185">Reference proteome</keyword>
<proteinExistence type="predicted"/>
<dbReference type="RefSeq" id="WP_269124307.1">
    <property type="nucleotide sequence ID" value="NZ_JAPUBN010000013.1"/>
</dbReference>